<feature type="region of interest" description="Disordered" evidence="1">
    <location>
        <begin position="1"/>
        <end position="29"/>
    </location>
</feature>
<dbReference type="AlphaFoldDB" id="A0A1Y1VJ57"/>
<feature type="compositionally biased region" description="Low complexity" evidence="1">
    <location>
        <begin position="474"/>
        <end position="484"/>
    </location>
</feature>
<gene>
    <name evidence="2" type="ORF">BCR36DRAFT_135935</name>
</gene>
<feature type="compositionally biased region" description="Polar residues" evidence="1">
    <location>
        <begin position="485"/>
        <end position="510"/>
    </location>
</feature>
<comment type="caution">
    <text evidence="2">The sequence shown here is derived from an EMBL/GenBank/DDBJ whole genome shotgun (WGS) entry which is preliminary data.</text>
</comment>
<dbReference type="Proteomes" id="UP000193719">
    <property type="component" value="Unassembled WGS sequence"/>
</dbReference>
<feature type="region of interest" description="Disordered" evidence="1">
    <location>
        <begin position="534"/>
        <end position="553"/>
    </location>
</feature>
<feature type="region of interest" description="Disordered" evidence="1">
    <location>
        <begin position="470"/>
        <end position="510"/>
    </location>
</feature>
<dbReference type="OrthoDB" id="10634883at2759"/>
<evidence type="ECO:0000313" key="2">
    <source>
        <dbReference type="EMBL" id="ORX57753.1"/>
    </source>
</evidence>
<dbReference type="EMBL" id="MCFH01000005">
    <property type="protein sequence ID" value="ORX57753.1"/>
    <property type="molecule type" value="Genomic_DNA"/>
</dbReference>
<name>A0A1Y1VJ57_9FUNG</name>
<protein>
    <submittedName>
        <fullName evidence="2">Uncharacterized protein</fullName>
    </submittedName>
</protein>
<evidence type="ECO:0000256" key="1">
    <source>
        <dbReference type="SAM" id="MobiDB-lite"/>
    </source>
</evidence>
<sequence length="787" mass="87132">MATNSTPLSQLTSNNSYNNDKINQSVKKDNNGLTSADLLNCNKVEIKGDQPLKNNIISNYTDVSAVPSIDLNLMNKMSVINNIQGLNESKINNENITNSYNINPLTNEKLNQLLMTVALNNNVDIDKMVNYTSSNNIIMNTMTGRNETNNENIDLNNNTNNNHNKNLDNGNNINNNDSNLSNSYLNQEFLLQLLQQQQQLQQQLYILQQQQLHKNNEVNHDINIIPNQKKDINSFAYNNTNNSPSLLYSSNGLEVKENNQDFYQYFSQMSDSSTSKINSSSISIPSYTLPVSSRPMSTSSHTTYSLNPKIMSFPVSVNPNFNERNNDLINYEKQEFTKPPKVPSHLISSSLTNNGINNYNNGNDGKANEYLDEKKKLKDFQSKSMSPIIATVAPMTISNSNNDPIININLSLQENSYLKKDDLDVSKNKSLSNSSSTSLSSTTTLENDKNALDSSGTTFLLNEESNIIQRKNSKNSSTTSSNSTLTLFPNANNESDSKNSNNFKQSKISNNSETDIDNKIESIKVIEGTSSVSTPKLINSTSESKNNDNNNTLLSTKNISESIEALKLNDSQEIISKTDSSDNLGTTPNASSSNKYLSAISSVSNDDQRSSIIGSNDKTTELPILRIGQPISDLSNGGLMVNSGNVNANGISNSFSDGFDLLNIPNYRLSYLSSRDFSNNLNNITNNELLSVNNSINSNRLSDNNNLNNTNDKKEIDFLSFNLSIENPSSSLSDNKNLFPPSAAIPIYKNNKNLNSSNNSNNINNSLLNDGSLNGFFSIFSRFFTFR</sequence>
<feature type="compositionally biased region" description="Low complexity" evidence="1">
    <location>
        <begin position="428"/>
        <end position="445"/>
    </location>
</feature>
<feature type="region of interest" description="Disordered" evidence="1">
    <location>
        <begin position="425"/>
        <end position="453"/>
    </location>
</feature>
<reference evidence="2 3" key="1">
    <citation type="submission" date="2016-08" db="EMBL/GenBank/DDBJ databases">
        <title>Genomes of anaerobic fungi encode conserved fungal cellulosomes for biomass hydrolysis.</title>
        <authorList>
            <consortium name="DOE Joint Genome Institute"/>
            <person name="Haitjema C.H."/>
            <person name="Gilmore S.P."/>
            <person name="Henske J.K."/>
            <person name="Solomon K.V."/>
            <person name="De Groot R."/>
            <person name="Kuo A."/>
            <person name="Mondo S.J."/>
            <person name="Salamov A.A."/>
            <person name="Labutti K."/>
            <person name="Zhao Z."/>
            <person name="Chiniquy J."/>
            <person name="Barry K."/>
            <person name="Brewer H.M."/>
            <person name="Purvine S.O."/>
            <person name="Wright A.T."/>
            <person name="Boxma B."/>
            <person name="Van Alen T."/>
            <person name="Hackstein J.H."/>
            <person name="Baker S.E."/>
            <person name="Grigoriev I.V."/>
            <person name="O'Malley M.A."/>
        </authorList>
    </citation>
    <scope>NUCLEOTIDE SEQUENCE [LARGE SCALE GENOMIC DNA]</scope>
    <source>
        <strain evidence="3">finn</strain>
    </source>
</reference>
<reference evidence="2 3" key="2">
    <citation type="submission" date="2016-08" db="EMBL/GenBank/DDBJ databases">
        <title>Pervasive Adenine N6-methylation of Active Genes in Fungi.</title>
        <authorList>
            <consortium name="DOE Joint Genome Institute"/>
            <person name="Mondo S.J."/>
            <person name="Dannebaum R.O."/>
            <person name="Kuo R.C."/>
            <person name="Labutti K."/>
            <person name="Haridas S."/>
            <person name="Kuo A."/>
            <person name="Salamov A."/>
            <person name="Ahrendt S.R."/>
            <person name="Lipzen A."/>
            <person name="Sullivan W."/>
            <person name="Andreopoulos W.B."/>
            <person name="Clum A."/>
            <person name="Lindquist E."/>
            <person name="Daum C."/>
            <person name="Ramamoorthy G.K."/>
            <person name="Gryganskyi A."/>
            <person name="Culley D."/>
            <person name="Magnuson J.K."/>
            <person name="James T.Y."/>
            <person name="O'Malley M.A."/>
            <person name="Stajich J.E."/>
            <person name="Spatafora J.W."/>
            <person name="Visel A."/>
            <person name="Grigoriev I.V."/>
        </authorList>
    </citation>
    <scope>NUCLEOTIDE SEQUENCE [LARGE SCALE GENOMIC DNA]</scope>
    <source>
        <strain evidence="3">finn</strain>
    </source>
</reference>
<organism evidence="2 3">
    <name type="scientific">Piromyces finnis</name>
    <dbReference type="NCBI Taxonomy" id="1754191"/>
    <lineage>
        <taxon>Eukaryota</taxon>
        <taxon>Fungi</taxon>
        <taxon>Fungi incertae sedis</taxon>
        <taxon>Chytridiomycota</taxon>
        <taxon>Chytridiomycota incertae sedis</taxon>
        <taxon>Neocallimastigomycetes</taxon>
        <taxon>Neocallimastigales</taxon>
        <taxon>Neocallimastigaceae</taxon>
        <taxon>Piromyces</taxon>
    </lineage>
</organism>
<proteinExistence type="predicted"/>
<accession>A0A1Y1VJ57</accession>
<feature type="compositionally biased region" description="Polar residues" evidence="1">
    <location>
        <begin position="1"/>
        <end position="25"/>
    </location>
</feature>
<keyword evidence="3" id="KW-1185">Reference proteome</keyword>
<evidence type="ECO:0000313" key="3">
    <source>
        <dbReference type="Proteomes" id="UP000193719"/>
    </source>
</evidence>
<dbReference type="STRING" id="1754191.A0A1Y1VJ57"/>